<dbReference type="GO" id="GO:0005737">
    <property type="term" value="C:cytoplasm"/>
    <property type="evidence" value="ECO:0007669"/>
    <property type="project" value="TreeGrafter"/>
</dbReference>
<dbReference type="RefSeq" id="XP_022662652.1">
    <property type="nucleotide sequence ID" value="XM_022806917.1"/>
</dbReference>
<dbReference type="SUPFAM" id="SSF69322">
    <property type="entry name" value="Tricorn protease domain 2"/>
    <property type="match status" value="1"/>
</dbReference>
<proteinExistence type="predicted"/>
<dbReference type="InterPro" id="IPR057852">
    <property type="entry name" value="Beta-prop_WDR11_1st"/>
</dbReference>
<feature type="domain" description="WDR11 second beta-propeller" evidence="4">
    <location>
        <begin position="536"/>
        <end position="828"/>
    </location>
</feature>
<feature type="domain" description="WDR11 TPR" evidence="5">
    <location>
        <begin position="1020"/>
        <end position="1201"/>
    </location>
</feature>
<evidence type="ECO:0000313" key="7">
    <source>
        <dbReference type="Proteomes" id="UP000594260"/>
    </source>
</evidence>
<dbReference type="OrthoDB" id="1291858at2759"/>
<evidence type="ECO:0000259" key="4">
    <source>
        <dbReference type="Pfam" id="PF23752"/>
    </source>
</evidence>
<dbReference type="EnsemblMetazoa" id="XM_022806917">
    <property type="protein sequence ID" value="XP_022662652"/>
    <property type="gene ID" value="LOC111250924"/>
</dbReference>
<evidence type="ECO:0000313" key="6">
    <source>
        <dbReference type="EnsemblMetazoa" id="XP_022662652"/>
    </source>
</evidence>
<feature type="region of interest" description="Disordered" evidence="2">
    <location>
        <begin position="256"/>
        <end position="295"/>
    </location>
</feature>
<dbReference type="InterPro" id="IPR015943">
    <property type="entry name" value="WD40/YVTN_repeat-like_dom_sf"/>
</dbReference>
<evidence type="ECO:0000259" key="3">
    <source>
        <dbReference type="Pfam" id="PF23751"/>
    </source>
</evidence>
<dbReference type="RefSeq" id="XP_022662653.1">
    <property type="nucleotide sequence ID" value="XM_022806918.1"/>
</dbReference>
<evidence type="ECO:0008006" key="8">
    <source>
        <dbReference type="Google" id="ProtNLM"/>
    </source>
</evidence>
<dbReference type="Gene3D" id="2.130.10.10">
    <property type="entry name" value="YVTN repeat-like/Quinoprotein amine dehydrogenase"/>
    <property type="match status" value="3"/>
</dbReference>
<dbReference type="SUPFAM" id="SSF101908">
    <property type="entry name" value="Putative isomerase YbhE"/>
    <property type="match status" value="1"/>
</dbReference>
<keyword evidence="7" id="KW-1185">Reference proteome</keyword>
<dbReference type="SMART" id="SM00320">
    <property type="entry name" value="WD40"/>
    <property type="match status" value="4"/>
</dbReference>
<dbReference type="PANTHER" id="PTHR14593:SF5">
    <property type="entry name" value="WD REPEAT-CONTAINING PROTEIN 11"/>
    <property type="match status" value="1"/>
</dbReference>
<evidence type="ECO:0000256" key="1">
    <source>
        <dbReference type="PROSITE-ProRule" id="PRU00221"/>
    </source>
</evidence>
<feature type="region of interest" description="Disordered" evidence="2">
    <location>
        <begin position="216"/>
        <end position="240"/>
    </location>
</feature>
<feature type="compositionally biased region" description="Polar residues" evidence="2">
    <location>
        <begin position="256"/>
        <end position="265"/>
    </location>
</feature>
<sequence>MSDTATDEGSTPTVVKVSPRLIPGILNPGNKDALDWGPQGLVAYGSQSNIVVLDSRSVTTVQCLQGGGRHDVTRIRWSRHLHYHDKARPYTLRLAAADSAGVVTVWNVATGTIKAELAQPGHKTVIDMHWMAYNDASYPLLLVLYEHSYLVLWDTERELLVWKKDFLREAGGEKFTAFSVDPFSEASIALVTLEHLWLVDDLNPARAPQAPLRRLDVNLPHAPGGGTNSQAQTPTENPRRSRLLSGVQAMFQGANSSQANAGTTVSGSHSHHGSGASGSGAGGDQPSSEMDLMPGGYGNLTDCQAVLHDPAHRYQLVLVFPRHVVVVDFVIQQVIGTAVVERSLAGLFAVRICRLTGRLVCLHDSGVITVRQRKPFTLPQGVDDSKSQLGSSGGSDGSRLCGESDSSGTISLLTPSWLHQSARAAQFDVHYDTLTTSDPYRMVTRNSRIVAFALCPTQQTDSNDDRKILWGESLRAAIVLQDGRTLFYKMLPPAKDSKLGKRRLVLTAALETLSTLPHCMKMCPPVTFKNWKTYRPLLACAVGTGNVQVLNVATGAVERNICVHTTAVRGIEWTGLTSFLSFANATLQVQSTQNSNIKNELNLTEVTSGRVRQIRSDRADEKPIELVAVSKYGQYFIVAFKDQPFELWDLRNLSLLSTVSQNFRSISCLEWSPRSALRRKHSEMGEEAGIASPPKQTEPIFLKPPANDQQDTQAVENGKKTSKGQHQQFVKEHFLAIDAQSKVCFFTVEGSVLKSNMRILVPVSSGSITCTAWKADKLVLGDSDGNLSLWDITTKKSETTPSQRGAVRKVVFAPGRGNMKIIVLFQDAVELWEATADHTMNRLTSLKTGRGEVSHVDWAGSMRPLLAWANGTITIMDMELKPHPASSIADYFFEEMPFLPAILSPNSALHLKAILQHLPCSQQEVDPLAVMSSLRSFVNSEDTALARSMLADLEPEVWEALVKASVAERALIIARLFGDDEAIRFWTMFESLVDPVRRSLPPSFDLLLPQKEYRRTQLYRAMLHESKRGSNYQLTQCCLDEFLLLGDTDRAVQLLLETEPPNPHFTHDALRACLIACLKTENASQSSVVKLVATNLIASGDTQLGVQLLCVINKALDACRYLQSNAQWDKSVWLAKCSLSRVEQCDVVCKWAEHLSLVATNQRTKAAVALLSVAEVGRCIQLLAANQMLERAMLLADAAEEAGLQIEWDKIKEEYRPAALRLKYARYLHAIGNSEAALSFCMKALDMPEAEDLKKEIEIILEDSTSLIAHHRHLQLTRQRASLRRTPHSQLALIND</sequence>
<evidence type="ECO:0000259" key="5">
    <source>
        <dbReference type="Pfam" id="PF23753"/>
    </source>
</evidence>
<dbReference type="InterPro" id="IPR039694">
    <property type="entry name" value="WDR11"/>
</dbReference>
<feature type="domain" description="WDR11 first beta-propeller" evidence="3">
    <location>
        <begin position="30"/>
        <end position="194"/>
    </location>
</feature>
<accession>A0A7M7K8E0</accession>
<feature type="region of interest" description="Disordered" evidence="2">
    <location>
        <begin position="379"/>
        <end position="403"/>
    </location>
</feature>
<keyword evidence="1" id="KW-0853">WD repeat</keyword>
<protein>
    <recommendedName>
        <fullName evidence="8">WD repeat-containing protein 11</fullName>
    </recommendedName>
</protein>
<name>A0A7M7K8E0_VARDE</name>
<dbReference type="InParanoid" id="A0A7M7K8E0"/>
<evidence type="ECO:0000256" key="2">
    <source>
        <dbReference type="SAM" id="MobiDB-lite"/>
    </source>
</evidence>
<dbReference type="InterPro" id="IPR057854">
    <property type="entry name" value="TPR_WDR11"/>
</dbReference>
<dbReference type="Proteomes" id="UP000594260">
    <property type="component" value="Unplaced"/>
</dbReference>
<dbReference type="GeneID" id="111250924"/>
<dbReference type="PROSITE" id="PS50082">
    <property type="entry name" value="WD_REPEATS_2"/>
    <property type="match status" value="1"/>
</dbReference>
<reference evidence="6" key="1">
    <citation type="submission" date="2021-01" db="UniProtKB">
        <authorList>
            <consortium name="EnsemblMetazoa"/>
        </authorList>
    </citation>
    <scope>IDENTIFICATION</scope>
</reference>
<dbReference type="InterPro" id="IPR001680">
    <property type="entry name" value="WD40_rpt"/>
</dbReference>
<dbReference type="Pfam" id="PF23753">
    <property type="entry name" value="TPR_WDR11"/>
    <property type="match status" value="1"/>
</dbReference>
<dbReference type="KEGG" id="vde:111250924"/>
<dbReference type="PANTHER" id="PTHR14593">
    <property type="entry name" value="WD REPEAT-CONTAINING PROTEIN 11"/>
    <property type="match status" value="1"/>
</dbReference>
<feature type="repeat" description="WD" evidence="1">
    <location>
        <begin position="761"/>
        <end position="800"/>
    </location>
</feature>
<dbReference type="Pfam" id="PF23751">
    <property type="entry name" value="Beta-prop_WDR11_1st"/>
    <property type="match status" value="1"/>
</dbReference>
<dbReference type="Pfam" id="PF23752">
    <property type="entry name" value="Beta-prop_WDR11_2nd"/>
    <property type="match status" value="1"/>
</dbReference>
<dbReference type="EnsemblMetazoa" id="XM_022806918">
    <property type="protein sequence ID" value="XP_022662653"/>
    <property type="gene ID" value="LOC111250924"/>
</dbReference>
<dbReference type="InterPro" id="IPR057853">
    <property type="entry name" value="Beta-prop_WDR11_2nd"/>
</dbReference>
<dbReference type="OMA" id="WDTKEIQ"/>
<organism evidence="6 7">
    <name type="scientific">Varroa destructor</name>
    <name type="common">Honeybee mite</name>
    <dbReference type="NCBI Taxonomy" id="109461"/>
    <lineage>
        <taxon>Eukaryota</taxon>
        <taxon>Metazoa</taxon>
        <taxon>Ecdysozoa</taxon>
        <taxon>Arthropoda</taxon>
        <taxon>Chelicerata</taxon>
        <taxon>Arachnida</taxon>
        <taxon>Acari</taxon>
        <taxon>Parasitiformes</taxon>
        <taxon>Mesostigmata</taxon>
        <taxon>Gamasina</taxon>
        <taxon>Dermanyssoidea</taxon>
        <taxon>Varroidae</taxon>
        <taxon>Varroa</taxon>
    </lineage>
</organism>